<dbReference type="OrthoDB" id="271725at2759"/>
<keyword evidence="5" id="KW-1185">Reference proteome</keyword>
<feature type="region of interest" description="Disordered" evidence="2">
    <location>
        <begin position="113"/>
        <end position="132"/>
    </location>
</feature>
<evidence type="ECO:0000256" key="2">
    <source>
        <dbReference type="SAM" id="MobiDB-lite"/>
    </source>
</evidence>
<feature type="region of interest" description="Disordered" evidence="2">
    <location>
        <begin position="141"/>
        <end position="221"/>
    </location>
</feature>
<keyword evidence="1" id="KW-0694">RNA-binding</keyword>
<sequence length="566" mass="59229">MRPPQPRRAEDCDAPAGSLSFIDPPVLHILPSPALAPACPTGADEPVHGFEAGWETEFGEFIPSLDTIAGHYHPDRDGVDVARGHGVGEAEAERGSAEGRSYCGAGAAAAPSAEAAHLPSPSPSSSNGLKTLSNCEQHATSGATHGYVPAPPPQRVQEHRHLQGNQNRQQACPPRYNHPAAAPPAYHPPVEHAPPTAAAPFHSIAPPISSSPQRSQQDPLPLRPLVYKSPKLSVGYRIADGSAGTGGGYGGSSVSKYRELSTNASFLHASLKQDVERLVAPYPTSSCRVLYDGDGRSRGVGFARLLDRESALAVIAELNGRRIPGAQAPLQVRFADSLSQKKLKVAGKVAGNIVIGGKRATGSSVEASERAVPPRNRERQLRPHHGERSRPRDLPAEPAVRDCAPAVVAVAPPTPPTAAASSAASEPRSPATSAAGVPEGTAAGEGGRPSASPPSRAGPAVSAAEFDAYADRRDGEQQKPSSESDDPDRAQRTASADSGCATSVNQTPPPQKPQMFFLAADGSVRPYPPRYTSRSTGHGQAPKSERQDMERQVQQLSIHQAEVSAK</sequence>
<organism evidence="4 5">
    <name type="scientific">Olpidium bornovanus</name>
    <dbReference type="NCBI Taxonomy" id="278681"/>
    <lineage>
        <taxon>Eukaryota</taxon>
        <taxon>Fungi</taxon>
        <taxon>Fungi incertae sedis</taxon>
        <taxon>Olpidiomycota</taxon>
        <taxon>Olpidiomycotina</taxon>
        <taxon>Olpidiomycetes</taxon>
        <taxon>Olpidiales</taxon>
        <taxon>Olpidiaceae</taxon>
        <taxon>Olpidium</taxon>
    </lineage>
</organism>
<dbReference type="Gene3D" id="3.30.70.330">
    <property type="match status" value="1"/>
</dbReference>
<evidence type="ECO:0000313" key="5">
    <source>
        <dbReference type="Proteomes" id="UP000673691"/>
    </source>
</evidence>
<proteinExistence type="predicted"/>
<feature type="compositionally biased region" description="Low complexity" evidence="2">
    <location>
        <begin position="448"/>
        <end position="464"/>
    </location>
</feature>
<gene>
    <name evidence="4" type="ORF">BJ554DRAFT_4047</name>
</gene>
<comment type="caution">
    <text evidence="4">The sequence shown here is derived from an EMBL/GenBank/DDBJ whole genome shotgun (WGS) entry which is preliminary data.</text>
</comment>
<feature type="compositionally biased region" description="Basic and acidic residues" evidence="2">
    <location>
        <begin position="375"/>
        <end position="395"/>
    </location>
</feature>
<dbReference type="SUPFAM" id="SSF54928">
    <property type="entry name" value="RNA-binding domain, RBD"/>
    <property type="match status" value="1"/>
</dbReference>
<dbReference type="EMBL" id="JAEFCI010012020">
    <property type="protein sequence ID" value="KAG5456259.1"/>
    <property type="molecule type" value="Genomic_DNA"/>
</dbReference>
<feature type="region of interest" description="Disordered" evidence="2">
    <location>
        <begin position="360"/>
        <end position="397"/>
    </location>
</feature>
<dbReference type="PROSITE" id="PS50102">
    <property type="entry name" value="RRM"/>
    <property type="match status" value="1"/>
</dbReference>
<evidence type="ECO:0000259" key="3">
    <source>
        <dbReference type="PROSITE" id="PS50102"/>
    </source>
</evidence>
<dbReference type="InterPro" id="IPR000504">
    <property type="entry name" value="RRM_dom"/>
</dbReference>
<evidence type="ECO:0000313" key="4">
    <source>
        <dbReference type="EMBL" id="KAG5456259.1"/>
    </source>
</evidence>
<feature type="compositionally biased region" description="Low complexity" evidence="2">
    <location>
        <begin position="410"/>
        <end position="435"/>
    </location>
</feature>
<dbReference type="AlphaFoldDB" id="A0A8H7ZNB2"/>
<accession>A0A8H7ZNB2</accession>
<feature type="compositionally biased region" description="Low complexity" evidence="2">
    <location>
        <begin position="203"/>
        <end position="221"/>
    </location>
</feature>
<reference evidence="4 5" key="1">
    <citation type="journal article" name="Sci. Rep.">
        <title>Genome-scale phylogenetic analyses confirm Olpidium as the closest living zoosporic fungus to the non-flagellated, terrestrial fungi.</title>
        <authorList>
            <person name="Chang Y."/>
            <person name="Rochon D."/>
            <person name="Sekimoto S."/>
            <person name="Wang Y."/>
            <person name="Chovatia M."/>
            <person name="Sandor L."/>
            <person name="Salamov A."/>
            <person name="Grigoriev I.V."/>
            <person name="Stajich J.E."/>
            <person name="Spatafora J.W."/>
        </authorList>
    </citation>
    <scope>NUCLEOTIDE SEQUENCE [LARGE SCALE GENOMIC DNA]</scope>
    <source>
        <strain evidence="4">S191</strain>
    </source>
</reference>
<dbReference type="GO" id="GO:0003723">
    <property type="term" value="F:RNA binding"/>
    <property type="evidence" value="ECO:0007669"/>
    <property type="project" value="UniProtKB-UniRule"/>
</dbReference>
<name>A0A8H7ZNB2_9FUNG</name>
<feature type="region of interest" description="Disordered" evidence="2">
    <location>
        <begin position="410"/>
        <end position="566"/>
    </location>
</feature>
<feature type="compositionally biased region" description="Polar residues" evidence="2">
    <location>
        <begin position="492"/>
        <end position="506"/>
    </location>
</feature>
<protein>
    <recommendedName>
        <fullName evidence="3">RRM domain-containing protein</fullName>
    </recommendedName>
</protein>
<dbReference type="InterPro" id="IPR012677">
    <property type="entry name" value="Nucleotide-bd_a/b_plait_sf"/>
</dbReference>
<feature type="domain" description="RRM" evidence="3">
    <location>
        <begin position="286"/>
        <end position="337"/>
    </location>
</feature>
<feature type="compositionally biased region" description="Low complexity" evidence="2">
    <location>
        <begin position="113"/>
        <end position="126"/>
    </location>
</feature>
<evidence type="ECO:0000256" key="1">
    <source>
        <dbReference type="PROSITE-ProRule" id="PRU00176"/>
    </source>
</evidence>
<dbReference type="Proteomes" id="UP000673691">
    <property type="component" value="Unassembled WGS sequence"/>
</dbReference>
<dbReference type="InterPro" id="IPR035979">
    <property type="entry name" value="RBD_domain_sf"/>
</dbReference>
<dbReference type="Pfam" id="PF00076">
    <property type="entry name" value="RRM_1"/>
    <property type="match status" value="1"/>
</dbReference>